<dbReference type="OrthoDB" id="5347872at2"/>
<protein>
    <submittedName>
        <fullName evidence="1">Uncharacterized protein</fullName>
    </submittedName>
</protein>
<dbReference type="Proteomes" id="UP000186074">
    <property type="component" value="Chromosome"/>
</dbReference>
<reference evidence="1 2" key="1">
    <citation type="submission" date="2017-01" db="EMBL/GenBank/DDBJ databases">
        <title>Genome sequencing of Arcobacter sp. LPB0137.</title>
        <authorList>
            <person name="Lee G.-W."/>
            <person name="Yi H."/>
        </authorList>
    </citation>
    <scope>NUCLEOTIDE SEQUENCE [LARGE SCALE GENOMIC DNA]</scope>
    <source>
        <strain evidence="1 2">LPB0137</strain>
    </source>
</reference>
<dbReference type="EMBL" id="CP019070">
    <property type="protein sequence ID" value="APW65020.1"/>
    <property type="molecule type" value="Genomic_DNA"/>
</dbReference>
<dbReference type="RefSeq" id="WP_076084576.1">
    <property type="nucleotide sequence ID" value="NZ_CP019070.1"/>
</dbReference>
<evidence type="ECO:0000313" key="2">
    <source>
        <dbReference type="Proteomes" id="UP000186074"/>
    </source>
</evidence>
<organism evidence="1 2">
    <name type="scientific">Poseidonibacter parvus</name>
    <dbReference type="NCBI Taxonomy" id="1850254"/>
    <lineage>
        <taxon>Bacteria</taxon>
        <taxon>Pseudomonadati</taxon>
        <taxon>Campylobacterota</taxon>
        <taxon>Epsilonproteobacteria</taxon>
        <taxon>Campylobacterales</taxon>
        <taxon>Arcobacteraceae</taxon>
        <taxon>Poseidonibacter</taxon>
    </lineage>
</organism>
<dbReference type="KEGG" id="alp:LPB137_03805"/>
<dbReference type="STRING" id="1850254.LPB137_03805"/>
<proteinExistence type="predicted"/>
<accession>A0A1P8KKE6</accession>
<sequence length="87" mass="10374">MLFILISTSLFASSSNTYKFKKLEEVKTELINKYEIRVEVARLDKFYKRVKVLNRTLHCFKNSRSKREITACKIDENKRIMQLIKKG</sequence>
<name>A0A1P8KKE6_9BACT</name>
<keyword evidence="2" id="KW-1185">Reference proteome</keyword>
<evidence type="ECO:0000313" key="1">
    <source>
        <dbReference type="EMBL" id="APW65020.1"/>
    </source>
</evidence>
<gene>
    <name evidence="1" type="ORF">LPB137_03805</name>
</gene>
<dbReference type="AlphaFoldDB" id="A0A1P8KKE6"/>